<dbReference type="AlphaFoldDB" id="A0A6J4LF48"/>
<evidence type="ECO:0000259" key="1">
    <source>
        <dbReference type="Pfam" id="PF12680"/>
    </source>
</evidence>
<dbReference type="Pfam" id="PF12680">
    <property type="entry name" value="SnoaL_2"/>
    <property type="match status" value="1"/>
</dbReference>
<organism evidence="2">
    <name type="scientific">uncultured Frankineae bacterium</name>
    <dbReference type="NCBI Taxonomy" id="437475"/>
    <lineage>
        <taxon>Bacteria</taxon>
        <taxon>Bacillati</taxon>
        <taxon>Actinomycetota</taxon>
        <taxon>Actinomycetes</taxon>
        <taxon>Frankiales</taxon>
        <taxon>environmental samples</taxon>
    </lineage>
</organism>
<feature type="domain" description="SnoaL-like" evidence="1">
    <location>
        <begin position="4"/>
        <end position="106"/>
    </location>
</feature>
<proteinExistence type="predicted"/>
<dbReference type="Gene3D" id="3.10.450.50">
    <property type="match status" value="1"/>
</dbReference>
<sequence length="120" mass="12792">MGTRQVAEALSGHRFAEVYEHLAEDVRWVLPGQATIEGRSAVVAACEATAAGMEQLASTEVLRFVCVADERTAAVDAVGRYTGTDGSVTVVSSADVYEFDDAGRLLRITSYAVELPDAPR</sequence>
<dbReference type="InterPro" id="IPR037401">
    <property type="entry name" value="SnoaL-like"/>
</dbReference>
<name>A0A6J4LF48_9ACTN</name>
<gene>
    <name evidence="2" type="ORF">AVDCRST_MAG16-1354</name>
</gene>
<dbReference type="InterPro" id="IPR032710">
    <property type="entry name" value="NTF2-like_dom_sf"/>
</dbReference>
<reference evidence="2" key="1">
    <citation type="submission" date="2020-02" db="EMBL/GenBank/DDBJ databases">
        <authorList>
            <person name="Meier V. D."/>
        </authorList>
    </citation>
    <scope>NUCLEOTIDE SEQUENCE</scope>
    <source>
        <strain evidence="2">AVDCRST_MAG16</strain>
    </source>
</reference>
<accession>A0A6J4LF48</accession>
<evidence type="ECO:0000313" key="2">
    <source>
        <dbReference type="EMBL" id="CAA9331014.1"/>
    </source>
</evidence>
<dbReference type="SUPFAM" id="SSF54427">
    <property type="entry name" value="NTF2-like"/>
    <property type="match status" value="1"/>
</dbReference>
<protein>
    <recommendedName>
        <fullName evidence="1">SnoaL-like domain-containing protein</fullName>
    </recommendedName>
</protein>
<dbReference type="EMBL" id="CADCUE010000113">
    <property type="protein sequence ID" value="CAA9331014.1"/>
    <property type="molecule type" value="Genomic_DNA"/>
</dbReference>